<evidence type="ECO:0000256" key="9">
    <source>
        <dbReference type="ARBA" id="ARBA00048573"/>
    </source>
</evidence>
<evidence type="ECO:0000256" key="10">
    <source>
        <dbReference type="HAMAP-Rule" id="MF_00177"/>
    </source>
</evidence>
<dbReference type="GO" id="GO:0004824">
    <property type="term" value="F:lysine-tRNA ligase activity"/>
    <property type="evidence" value="ECO:0007669"/>
    <property type="project" value="UniProtKB-UniRule"/>
</dbReference>
<proteinExistence type="inferred from homology"/>
<keyword evidence="5 10" id="KW-0547">Nucleotide-binding</keyword>
<dbReference type="Pfam" id="PF01921">
    <property type="entry name" value="tRNA-synt_1f"/>
    <property type="match status" value="1"/>
</dbReference>
<dbReference type="Proteomes" id="UP000178449">
    <property type="component" value="Unassembled WGS sequence"/>
</dbReference>
<keyword evidence="8 10" id="KW-0030">Aminoacyl-tRNA synthetase</keyword>
<dbReference type="HAMAP" id="MF_00177">
    <property type="entry name" value="Lys_tRNA_synth_class1"/>
    <property type="match status" value="1"/>
</dbReference>
<comment type="caution">
    <text evidence="11">The sequence shown here is derived from an EMBL/GenBank/DDBJ whole genome shotgun (WGS) entry which is preliminary data.</text>
</comment>
<reference evidence="11 12" key="1">
    <citation type="journal article" date="2016" name="Nat. Commun.">
        <title>Thousands of microbial genomes shed light on interconnected biogeochemical processes in an aquifer system.</title>
        <authorList>
            <person name="Anantharaman K."/>
            <person name="Brown C.T."/>
            <person name="Hug L.A."/>
            <person name="Sharon I."/>
            <person name="Castelle C.J."/>
            <person name="Probst A.J."/>
            <person name="Thomas B.C."/>
            <person name="Singh A."/>
            <person name="Wilkins M.J."/>
            <person name="Karaoz U."/>
            <person name="Brodie E.L."/>
            <person name="Williams K.H."/>
            <person name="Hubbard S.S."/>
            <person name="Banfield J.F."/>
        </authorList>
    </citation>
    <scope>NUCLEOTIDE SEQUENCE [LARGE SCALE GENOMIC DNA]</scope>
</reference>
<dbReference type="GO" id="GO:0005524">
    <property type="term" value="F:ATP binding"/>
    <property type="evidence" value="ECO:0007669"/>
    <property type="project" value="UniProtKB-UniRule"/>
</dbReference>
<accession>A0A1F6GG00</accession>
<dbReference type="GO" id="GO:0005737">
    <property type="term" value="C:cytoplasm"/>
    <property type="evidence" value="ECO:0007669"/>
    <property type="project" value="UniProtKB-SubCell"/>
</dbReference>
<organism evidence="11 12">
    <name type="scientific">Candidatus Lambdaproteobacteria bacterium RIFOXYD2_FULL_50_16</name>
    <dbReference type="NCBI Taxonomy" id="1817772"/>
    <lineage>
        <taxon>Bacteria</taxon>
        <taxon>Pseudomonadati</taxon>
        <taxon>Pseudomonadota</taxon>
        <taxon>Candidatus Lambdaproteobacteria</taxon>
    </lineage>
</organism>
<dbReference type="SUPFAM" id="SSF48163">
    <property type="entry name" value="An anticodon-binding domain of class I aminoacyl-tRNA synthetases"/>
    <property type="match status" value="1"/>
</dbReference>
<dbReference type="EMBL" id="MFNE01000006">
    <property type="protein sequence ID" value="OGG97035.1"/>
    <property type="molecule type" value="Genomic_DNA"/>
</dbReference>
<sequence>MAIVNWPLGEAEKIIAQHQDPSKPVLFETGFGPSGLPHIGTFAEVVRTLFVMEALKAQAPHLKAKLVVFCDDLDGLRSLPENLPNHDLLRPHLGKPLSAIPDPFGEAESFSGHMNGQLRRFLDHYGFLYEYKSATECYRSGVFDSGLKVVMDQYDAIKTEFVKTIAEDKRADWSPFFPICESCGKIYTTRVTGLDRVSYQLEYACDKSEANYQACGHQGKQSVLGGRVKVGWKVDWALRWYVFGVEYEMYGKDLMESATLSAKICRIMGGKPPVPYKYELFLDEEGAKISKKIGNGISMEQWTRYAPLGALLHFLLGNPNKAKKMGLPLLPRLVDEYLQIARAETSSETFSAPWFLSQIQGLPLQAEPELKGEITYGLLHNLAEALSIYKPDLLLDYAKTYDPAVAKDPAFYLDLCQRICLLANEEKKEETPPVPDLTFLPELKVLKDQLLAKKDQTLDGEEMQTALFSLAKEKGANPRDWFAFLYAALLQKNQGPKMGPFLAIVGPKKGLELVEQALERLNA</sequence>
<dbReference type="InterPro" id="IPR002904">
    <property type="entry name" value="Lys-tRNA-ligase"/>
</dbReference>
<evidence type="ECO:0000256" key="7">
    <source>
        <dbReference type="ARBA" id="ARBA00022917"/>
    </source>
</evidence>
<dbReference type="AlphaFoldDB" id="A0A1F6GG00"/>
<keyword evidence="6 10" id="KW-0067">ATP-binding</keyword>
<protein>
    <recommendedName>
        <fullName evidence="10">Lysine--tRNA ligase</fullName>
        <ecNumber evidence="10">6.1.1.6</ecNumber>
    </recommendedName>
    <alternativeName>
        <fullName evidence="10">Lysyl-tRNA synthetase</fullName>
        <shortName evidence="10">LysRS</shortName>
    </alternativeName>
</protein>
<dbReference type="InterPro" id="IPR008925">
    <property type="entry name" value="aa_tRNA-synth_I_cd-bd_sf"/>
</dbReference>
<keyword evidence="3 10" id="KW-0963">Cytoplasm</keyword>
<keyword evidence="4 10" id="KW-0436">Ligase</keyword>
<dbReference type="InterPro" id="IPR014729">
    <property type="entry name" value="Rossmann-like_a/b/a_fold"/>
</dbReference>
<dbReference type="GO" id="GO:0006430">
    <property type="term" value="P:lysyl-tRNA aminoacylation"/>
    <property type="evidence" value="ECO:0007669"/>
    <property type="project" value="UniProtKB-UniRule"/>
</dbReference>
<dbReference type="STRING" id="1817772.A2527_02965"/>
<comment type="caution">
    <text evidence="10">Lacks conserved residue(s) required for the propagation of feature annotation.</text>
</comment>
<evidence type="ECO:0000256" key="6">
    <source>
        <dbReference type="ARBA" id="ARBA00022840"/>
    </source>
</evidence>
<dbReference type="InterPro" id="IPR020751">
    <property type="entry name" value="aa-tRNA-synth_I_codon-bd_sub2"/>
</dbReference>
<evidence type="ECO:0000256" key="4">
    <source>
        <dbReference type="ARBA" id="ARBA00022598"/>
    </source>
</evidence>
<keyword evidence="7 10" id="KW-0648">Protein biosynthesis</keyword>
<dbReference type="EC" id="6.1.1.6" evidence="10"/>
<name>A0A1F6GG00_9PROT</name>
<dbReference type="NCBIfam" id="TIGR00467">
    <property type="entry name" value="lysS_arch"/>
    <property type="match status" value="1"/>
</dbReference>
<evidence type="ECO:0000256" key="2">
    <source>
        <dbReference type="ARBA" id="ARBA00005594"/>
    </source>
</evidence>
<evidence type="ECO:0000313" key="12">
    <source>
        <dbReference type="Proteomes" id="UP000178449"/>
    </source>
</evidence>
<comment type="catalytic activity">
    <reaction evidence="9 10">
        <text>tRNA(Lys) + L-lysine + ATP = L-lysyl-tRNA(Lys) + AMP + diphosphate</text>
        <dbReference type="Rhea" id="RHEA:20792"/>
        <dbReference type="Rhea" id="RHEA-COMP:9696"/>
        <dbReference type="Rhea" id="RHEA-COMP:9697"/>
        <dbReference type="ChEBI" id="CHEBI:30616"/>
        <dbReference type="ChEBI" id="CHEBI:32551"/>
        <dbReference type="ChEBI" id="CHEBI:33019"/>
        <dbReference type="ChEBI" id="CHEBI:78442"/>
        <dbReference type="ChEBI" id="CHEBI:78529"/>
        <dbReference type="ChEBI" id="CHEBI:456215"/>
        <dbReference type="EC" id="6.1.1.6"/>
    </reaction>
</comment>
<dbReference type="PANTHER" id="PTHR37940:SF1">
    <property type="entry name" value="LYSINE--TRNA LIGASE"/>
    <property type="match status" value="1"/>
</dbReference>
<evidence type="ECO:0000256" key="3">
    <source>
        <dbReference type="ARBA" id="ARBA00022490"/>
    </source>
</evidence>
<comment type="subcellular location">
    <subcellularLocation>
        <location evidence="1 10">Cytoplasm</location>
    </subcellularLocation>
</comment>
<dbReference type="InterPro" id="IPR001412">
    <property type="entry name" value="aa-tRNA-synth_I_CS"/>
</dbReference>
<evidence type="ECO:0000256" key="5">
    <source>
        <dbReference type="ARBA" id="ARBA00022741"/>
    </source>
</evidence>
<comment type="similarity">
    <text evidence="2 10">Belongs to the class-I aminoacyl-tRNA synthetase family.</text>
</comment>
<dbReference type="PANTHER" id="PTHR37940">
    <property type="entry name" value="LYSINE--TRNA LIGASE"/>
    <property type="match status" value="1"/>
</dbReference>
<dbReference type="PROSITE" id="PS00178">
    <property type="entry name" value="AA_TRNA_LIGASE_I"/>
    <property type="match status" value="1"/>
</dbReference>
<dbReference type="GO" id="GO:0000049">
    <property type="term" value="F:tRNA binding"/>
    <property type="evidence" value="ECO:0007669"/>
    <property type="project" value="InterPro"/>
</dbReference>
<evidence type="ECO:0000256" key="8">
    <source>
        <dbReference type="ARBA" id="ARBA00023146"/>
    </source>
</evidence>
<dbReference type="SUPFAM" id="SSF52374">
    <property type="entry name" value="Nucleotidylyl transferase"/>
    <property type="match status" value="1"/>
</dbReference>
<gene>
    <name evidence="10" type="primary">lysS</name>
    <name evidence="11" type="ORF">A2527_02965</name>
</gene>
<feature type="short sequence motif" description="'HIGH' region" evidence="10">
    <location>
        <begin position="33"/>
        <end position="41"/>
    </location>
</feature>
<feature type="binding site" evidence="10">
    <location>
        <position position="291"/>
    </location>
    <ligand>
        <name>ATP</name>
        <dbReference type="ChEBI" id="CHEBI:30616"/>
    </ligand>
</feature>
<evidence type="ECO:0000313" key="11">
    <source>
        <dbReference type="EMBL" id="OGG97035.1"/>
    </source>
</evidence>
<evidence type="ECO:0000256" key="1">
    <source>
        <dbReference type="ARBA" id="ARBA00004496"/>
    </source>
</evidence>
<dbReference type="Gene3D" id="3.40.50.620">
    <property type="entry name" value="HUPs"/>
    <property type="match status" value="1"/>
</dbReference>
<dbReference type="Gene3D" id="1.10.10.350">
    <property type="match status" value="1"/>
</dbReference>